<accession>A0AAE3HKQ9</accession>
<keyword evidence="1" id="KW-0802">TPR repeat</keyword>
<feature type="repeat" description="TPR" evidence="1">
    <location>
        <begin position="67"/>
        <end position="100"/>
    </location>
</feature>
<keyword evidence="3" id="KW-1185">Reference proteome</keyword>
<dbReference type="InterPro" id="IPR011990">
    <property type="entry name" value="TPR-like_helical_dom_sf"/>
</dbReference>
<evidence type="ECO:0000313" key="2">
    <source>
        <dbReference type="EMBL" id="MCS3903018.1"/>
    </source>
</evidence>
<dbReference type="SUPFAM" id="SSF48452">
    <property type="entry name" value="TPR-like"/>
    <property type="match status" value="1"/>
</dbReference>
<dbReference type="SMART" id="SM00028">
    <property type="entry name" value="TPR"/>
    <property type="match status" value="2"/>
</dbReference>
<name>A0AAE3HKQ9_9GAMM</name>
<dbReference type="Pfam" id="PF13432">
    <property type="entry name" value="TPR_16"/>
    <property type="match status" value="1"/>
</dbReference>
<proteinExistence type="predicted"/>
<dbReference type="Gene3D" id="1.25.40.10">
    <property type="entry name" value="Tetratricopeptide repeat domain"/>
    <property type="match status" value="1"/>
</dbReference>
<evidence type="ECO:0000313" key="3">
    <source>
        <dbReference type="Proteomes" id="UP001204445"/>
    </source>
</evidence>
<evidence type="ECO:0000256" key="1">
    <source>
        <dbReference type="PROSITE-ProRule" id="PRU00339"/>
    </source>
</evidence>
<dbReference type="AlphaFoldDB" id="A0AAE3HKQ9"/>
<reference evidence="2" key="1">
    <citation type="submission" date="2022-08" db="EMBL/GenBank/DDBJ databases">
        <title>Genomic Encyclopedia of Type Strains, Phase III (KMG-III): the genomes of soil and plant-associated and newly described type strains.</title>
        <authorList>
            <person name="Whitman W."/>
        </authorList>
    </citation>
    <scope>NUCLEOTIDE SEQUENCE</scope>
    <source>
        <strain evidence="2">HMT 1</strain>
    </source>
</reference>
<dbReference type="Proteomes" id="UP001204445">
    <property type="component" value="Unassembled WGS sequence"/>
</dbReference>
<dbReference type="InterPro" id="IPR019734">
    <property type="entry name" value="TPR_rpt"/>
</dbReference>
<dbReference type="EMBL" id="JANUCT010000006">
    <property type="protein sequence ID" value="MCS3903018.1"/>
    <property type="molecule type" value="Genomic_DNA"/>
</dbReference>
<dbReference type="PROSITE" id="PS50005">
    <property type="entry name" value="TPR"/>
    <property type="match status" value="1"/>
</dbReference>
<organism evidence="2 3">
    <name type="scientific">Methylohalomonas lacus</name>
    <dbReference type="NCBI Taxonomy" id="398773"/>
    <lineage>
        <taxon>Bacteria</taxon>
        <taxon>Pseudomonadati</taxon>
        <taxon>Pseudomonadota</taxon>
        <taxon>Gammaproteobacteria</taxon>
        <taxon>Methylohalomonadales</taxon>
        <taxon>Methylohalomonadaceae</taxon>
        <taxon>Methylohalomonas</taxon>
    </lineage>
</organism>
<sequence length="165" mass="18244">MALMLLGLLLLGGCQPQNLRPDATASETTATNTQELREKAVQAYNKGDWETAERAYVQLTEQVPKEADSWFRLGNIYARQGRPADAIAAYQETLVRKPKHAKAWHNMGIVQLRQASNSFMYLEDVTEPDDPLHERATLLLDTMTQLLESDFGGTATAPPAEAAAN</sequence>
<comment type="caution">
    <text evidence="2">The sequence shown here is derived from an EMBL/GenBank/DDBJ whole genome shotgun (WGS) entry which is preliminary data.</text>
</comment>
<protein>
    <submittedName>
        <fullName evidence="2">Tetratricopeptide (TPR) repeat protein</fullName>
    </submittedName>
</protein>
<gene>
    <name evidence="2" type="ORF">J2T55_001035</name>
</gene>